<comment type="pathway">
    <text evidence="3 11">Amino-acid biosynthesis; L-histidine biosynthesis; L-histidine from 5-phospho-alpha-D-ribose 1-diphosphate: step 3/9.</text>
</comment>
<comment type="similarity">
    <text evidence="5">In the C-terminal section; belongs to the PRA-PH family.</text>
</comment>
<dbReference type="FunFam" id="3.10.20.810:FF:000001">
    <property type="entry name" value="Histidine biosynthesis bifunctional protein HisIE"/>
    <property type="match status" value="1"/>
</dbReference>
<dbReference type="PANTHER" id="PTHR42945:SF1">
    <property type="entry name" value="HISTIDINE BIOSYNTHESIS BIFUNCTIONAL PROTEIN HIS7"/>
    <property type="match status" value="1"/>
</dbReference>
<dbReference type="GO" id="GO:0004635">
    <property type="term" value="F:phosphoribosyl-AMP cyclohydrolase activity"/>
    <property type="evidence" value="ECO:0007669"/>
    <property type="project" value="UniProtKB-UniRule"/>
</dbReference>
<comment type="pathway">
    <text evidence="4">Amino-acid biosynthesis; L-histidine biosynthesis; L-histidine from 5-phospho-alpha-D-ribose 1-diphosphate: step 2/9.</text>
</comment>
<comment type="function">
    <text evidence="11">Catalyzes the hydrolysis of the adenine ring of phosphoribosyl-AMP.</text>
</comment>
<feature type="domain" description="Phosphoribosyl-AMP cyclohydrolase" evidence="12">
    <location>
        <begin position="57"/>
        <end position="130"/>
    </location>
</feature>
<accession>A0A433L844</accession>
<evidence type="ECO:0000256" key="7">
    <source>
        <dbReference type="ARBA" id="ARBA00022490"/>
    </source>
</evidence>
<feature type="binding site" evidence="11">
    <location>
        <position position="128"/>
    </location>
    <ligand>
        <name>Zn(2+)</name>
        <dbReference type="ChEBI" id="CHEBI:29105"/>
        <note>ligand shared between dimeric partners</note>
    </ligand>
</feature>
<comment type="cofactor">
    <cofactor evidence="11">
        <name>Mg(2+)</name>
        <dbReference type="ChEBI" id="CHEBI:18420"/>
    </cofactor>
    <text evidence="11">Binds 1 Mg(2+) ion per subunit.</text>
</comment>
<evidence type="ECO:0000259" key="12">
    <source>
        <dbReference type="Pfam" id="PF01502"/>
    </source>
</evidence>
<dbReference type="HAMAP" id="MF_01021">
    <property type="entry name" value="HisI"/>
    <property type="match status" value="1"/>
</dbReference>
<proteinExistence type="inferred from homology"/>
<dbReference type="GO" id="GO:0008270">
    <property type="term" value="F:zinc ion binding"/>
    <property type="evidence" value="ECO:0007669"/>
    <property type="project" value="UniProtKB-UniRule"/>
</dbReference>
<keyword evidence="11" id="KW-0460">Magnesium</keyword>
<dbReference type="GO" id="GO:0000105">
    <property type="term" value="P:L-histidine biosynthetic process"/>
    <property type="evidence" value="ECO:0007669"/>
    <property type="project" value="UniProtKB-UniRule"/>
</dbReference>
<comment type="catalytic activity">
    <reaction evidence="2">
        <text>1-(5-phospho-beta-D-ribosyl)-ATP + H2O = 1-(5-phospho-beta-D-ribosyl)-5'-AMP + diphosphate + H(+)</text>
        <dbReference type="Rhea" id="RHEA:22828"/>
        <dbReference type="ChEBI" id="CHEBI:15377"/>
        <dbReference type="ChEBI" id="CHEBI:15378"/>
        <dbReference type="ChEBI" id="CHEBI:33019"/>
        <dbReference type="ChEBI" id="CHEBI:59457"/>
        <dbReference type="ChEBI" id="CHEBI:73183"/>
        <dbReference type="EC" id="3.6.1.31"/>
    </reaction>
</comment>
<dbReference type="Pfam" id="PF01502">
    <property type="entry name" value="PRA-CH"/>
    <property type="match status" value="1"/>
</dbReference>
<comment type="cofactor">
    <cofactor evidence="11">
        <name>Zn(2+)</name>
        <dbReference type="ChEBI" id="CHEBI:29105"/>
    </cofactor>
    <text evidence="11">Binds 1 zinc ion per subunit.</text>
</comment>
<feature type="binding site" evidence="11">
    <location>
        <position position="105"/>
    </location>
    <ligand>
        <name>Zn(2+)</name>
        <dbReference type="ChEBI" id="CHEBI:29105"/>
        <note>ligand shared between dimeric partners</note>
    </ligand>
</feature>
<dbReference type="InterPro" id="IPR002496">
    <property type="entry name" value="PRib_AMP_CycHydrolase_dom"/>
</dbReference>
<dbReference type="Gene3D" id="3.10.20.810">
    <property type="entry name" value="Phosphoribosyl-AMP cyclohydrolase"/>
    <property type="match status" value="1"/>
</dbReference>
<gene>
    <name evidence="11 13" type="primary">hisI</name>
    <name evidence="13" type="ORF">ELY37_17570</name>
</gene>
<protein>
    <recommendedName>
        <fullName evidence="11">Phosphoribosyl-AMP cyclohydrolase</fullName>
        <shortName evidence="11">PRA-CH</shortName>
        <ecNumber evidence="11">3.5.4.19</ecNumber>
    </recommendedName>
</protein>
<comment type="similarity">
    <text evidence="11">Belongs to the PRA-CH family.</text>
</comment>
<evidence type="ECO:0000256" key="9">
    <source>
        <dbReference type="ARBA" id="ARBA00022801"/>
    </source>
</evidence>
<keyword evidence="8 11" id="KW-0028">Amino-acid biosynthesis</keyword>
<keyword evidence="11" id="KW-0862">Zinc</keyword>
<dbReference type="InterPro" id="IPR026660">
    <property type="entry name" value="PRA-CH"/>
</dbReference>
<dbReference type="EC" id="3.5.4.19" evidence="11"/>
<organism evidence="13 14">
    <name type="scientific">Vreelandella populi</name>
    <dbReference type="NCBI Taxonomy" id="2498858"/>
    <lineage>
        <taxon>Bacteria</taxon>
        <taxon>Pseudomonadati</taxon>
        <taxon>Pseudomonadota</taxon>
        <taxon>Gammaproteobacteria</taxon>
        <taxon>Oceanospirillales</taxon>
        <taxon>Halomonadaceae</taxon>
        <taxon>Vreelandella</taxon>
    </lineage>
</organism>
<dbReference type="OrthoDB" id="9795769at2"/>
<evidence type="ECO:0000256" key="2">
    <source>
        <dbReference type="ARBA" id="ARBA00001460"/>
    </source>
</evidence>
<dbReference type="GO" id="GO:0005737">
    <property type="term" value="C:cytoplasm"/>
    <property type="evidence" value="ECO:0007669"/>
    <property type="project" value="UniProtKB-SubCell"/>
</dbReference>
<evidence type="ECO:0000256" key="10">
    <source>
        <dbReference type="ARBA" id="ARBA00023102"/>
    </source>
</evidence>
<feature type="binding site" evidence="11">
    <location>
        <position position="106"/>
    </location>
    <ligand>
        <name>Mg(2+)</name>
        <dbReference type="ChEBI" id="CHEBI:18420"/>
    </ligand>
</feature>
<dbReference type="Proteomes" id="UP000286912">
    <property type="component" value="Unassembled WGS sequence"/>
</dbReference>
<dbReference type="GO" id="GO:0000287">
    <property type="term" value="F:magnesium ion binding"/>
    <property type="evidence" value="ECO:0007669"/>
    <property type="project" value="UniProtKB-UniRule"/>
</dbReference>
<evidence type="ECO:0000313" key="14">
    <source>
        <dbReference type="Proteomes" id="UP000286912"/>
    </source>
</evidence>
<dbReference type="RefSeq" id="WP_126950913.1">
    <property type="nucleotide sequence ID" value="NZ_RZHC01000023.1"/>
</dbReference>
<dbReference type="InterPro" id="IPR038019">
    <property type="entry name" value="PRib_AMP_CycHydrolase_sf"/>
</dbReference>
<evidence type="ECO:0000313" key="13">
    <source>
        <dbReference type="EMBL" id="RUR43504.1"/>
    </source>
</evidence>
<evidence type="ECO:0000256" key="3">
    <source>
        <dbReference type="ARBA" id="ARBA00005169"/>
    </source>
</evidence>
<keyword evidence="11" id="KW-0479">Metal-binding</keyword>
<dbReference type="NCBIfam" id="NF000768">
    <property type="entry name" value="PRK00051.1"/>
    <property type="match status" value="1"/>
</dbReference>
<evidence type="ECO:0000256" key="8">
    <source>
        <dbReference type="ARBA" id="ARBA00022605"/>
    </source>
</evidence>
<keyword evidence="14" id="KW-1185">Reference proteome</keyword>
<feature type="binding site" evidence="11">
    <location>
        <position position="121"/>
    </location>
    <ligand>
        <name>Zn(2+)</name>
        <dbReference type="ChEBI" id="CHEBI:29105"/>
        <note>ligand shared between dimeric partners</note>
    </ligand>
</feature>
<comment type="subcellular location">
    <subcellularLocation>
        <location evidence="11">Cytoplasm</location>
    </subcellularLocation>
</comment>
<sequence length="155" mass="17378">MSRFSQLPSSELFKALESAAPTDTLPDTMTLLDAVRFNAEGLLPAIAQQHDTKEVLMMAWMNREALEETLATHRVCYYSRSRKKLWRKGESSGQQQHLKSAALDCDGDTLLLEVEQTGPACHTGRRSCFYLSLTDEQAKINSEPLIDPAELYGNQ</sequence>
<comment type="similarity">
    <text evidence="6">In the N-terminal section; belongs to the PRA-CH family.</text>
</comment>
<dbReference type="AlphaFoldDB" id="A0A433L844"/>
<dbReference type="SUPFAM" id="SSF141734">
    <property type="entry name" value="HisI-like"/>
    <property type="match status" value="1"/>
</dbReference>
<comment type="caution">
    <text evidence="13">The sequence shown here is derived from an EMBL/GenBank/DDBJ whole genome shotgun (WGS) entry which is preliminary data.</text>
</comment>
<feature type="binding site" evidence="11">
    <location>
        <position position="104"/>
    </location>
    <ligand>
        <name>Mg(2+)</name>
        <dbReference type="ChEBI" id="CHEBI:18420"/>
    </ligand>
</feature>
<dbReference type="GO" id="GO:0004636">
    <property type="term" value="F:phosphoribosyl-ATP diphosphatase activity"/>
    <property type="evidence" value="ECO:0007669"/>
    <property type="project" value="UniProtKB-EC"/>
</dbReference>
<comment type="catalytic activity">
    <reaction evidence="1 11">
        <text>1-(5-phospho-beta-D-ribosyl)-5'-AMP + H2O = 1-(5-phospho-beta-D-ribosyl)-5-[(5-phospho-beta-D-ribosylamino)methylideneamino]imidazole-4-carboxamide</text>
        <dbReference type="Rhea" id="RHEA:20049"/>
        <dbReference type="ChEBI" id="CHEBI:15377"/>
        <dbReference type="ChEBI" id="CHEBI:58435"/>
        <dbReference type="ChEBI" id="CHEBI:59457"/>
        <dbReference type="EC" id="3.5.4.19"/>
    </reaction>
</comment>
<evidence type="ECO:0000256" key="11">
    <source>
        <dbReference type="HAMAP-Rule" id="MF_01021"/>
    </source>
</evidence>
<evidence type="ECO:0000256" key="5">
    <source>
        <dbReference type="ARBA" id="ARBA00007731"/>
    </source>
</evidence>
<reference evidence="13 14" key="1">
    <citation type="submission" date="2018-12" db="EMBL/GenBank/DDBJ databases">
        <title>three novel Halomonas strain isolated from plants.</title>
        <authorList>
            <person name="Sun C."/>
        </authorList>
    </citation>
    <scope>NUCLEOTIDE SEQUENCE [LARGE SCALE GENOMIC DNA]</scope>
    <source>
        <strain evidence="13 14">RC</strain>
    </source>
</reference>
<evidence type="ECO:0000256" key="6">
    <source>
        <dbReference type="ARBA" id="ARBA00008299"/>
    </source>
</evidence>
<feature type="binding site" evidence="11">
    <location>
        <position position="108"/>
    </location>
    <ligand>
        <name>Mg(2+)</name>
        <dbReference type="ChEBI" id="CHEBI:18420"/>
    </ligand>
</feature>
<dbReference type="UniPathway" id="UPA00031">
    <property type="reaction ID" value="UER00008"/>
</dbReference>
<keyword evidence="9 11" id="KW-0378">Hydrolase</keyword>
<keyword evidence="10 11" id="KW-0368">Histidine biosynthesis</keyword>
<dbReference type="EMBL" id="RZHD01000010">
    <property type="protein sequence ID" value="RUR43504.1"/>
    <property type="molecule type" value="Genomic_DNA"/>
</dbReference>
<name>A0A433L844_9GAMM</name>
<dbReference type="PANTHER" id="PTHR42945">
    <property type="entry name" value="HISTIDINE BIOSYNTHESIS BIFUNCTIONAL PROTEIN"/>
    <property type="match status" value="1"/>
</dbReference>
<keyword evidence="7 11" id="KW-0963">Cytoplasm</keyword>
<evidence type="ECO:0000256" key="4">
    <source>
        <dbReference type="ARBA" id="ARBA00005204"/>
    </source>
</evidence>
<evidence type="ECO:0000256" key="1">
    <source>
        <dbReference type="ARBA" id="ARBA00000024"/>
    </source>
</evidence>
<comment type="subunit">
    <text evidence="11">Homodimer.</text>
</comment>